<gene>
    <name evidence="5" type="primary">wbpA_2</name>
    <name evidence="5" type="ORF">STSP_36110</name>
</gene>
<dbReference type="EC" id="1.1.1.136" evidence="5"/>
<dbReference type="InterPro" id="IPR036291">
    <property type="entry name" value="NAD(P)-bd_dom_sf"/>
</dbReference>
<evidence type="ECO:0000256" key="2">
    <source>
        <dbReference type="ARBA" id="ARBA00023027"/>
    </source>
</evidence>
<dbReference type="AlphaFoldDB" id="A0A177HPY2"/>
<dbReference type="PATRIC" id="fig|1716141.3.peg.3789"/>
<accession>A0A177HPY2</accession>
<proteinExistence type="inferred from homology"/>
<organism evidence="5 6">
    <name type="scientific">Streptomyces jeddahensis</name>
    <dbReference type="NCBI Taxonomy" id="1716141"/>
    <lineage>
        <taxon>Bacteria</taxon>
        <taxon>Bacillati</taxon>
        <taxon>Actinomycetota</taxon>
        <taxon>Actinomycetes</taxon>
        <taxon>Kitasatosporales</taxon>
        <taxon>Streptomycetaceae</taxon>
        <taxon>Streptomyces</taxon>
    </lineage>
</organism>
<comment type="caution">
    <text evidence="5">The sequence shown here is derived from an EMBL/GenBank/DDBJ whole genome shotgun (WGS) entry which is preliminary data.</text>
</comment>
<protein>
    <submittedName>
        <fullName evidence="5">UDP-N-acetyl-D-glucosamine 6-dehydrogenase</fullName>
        <ecNumber evidence="5">1.1.1.136</ecNumber>
    </submittedName>
</protein>
<dbReference type="PANTHER" id="PTHR43491">
    <property type="entry name" value="UDP-N-ACETYL-D-MANNOSAMINE DEHYDROGENASE"/>
    <property type="match status" value="1"/>
</dbReference>
<dbReference type="InterPro" id="IPR001732">
    <property type="entry name" value="UDP-Glc/GDP-Man_DH_N"/>
</dbReference>
<feature type="domain" description="UDP-glucose/GDP-mannose dehydrogenase C-terminal" evidence="4">
    <location>
        <begin position="347"/>
        <end position="442"/>
    </location>
</feature>
<dbReference type="GO" id="GO:0000271">
    <property type="term" value="P:polysaccharide biosynthetic process"/>
    <property type="evidence" value="ECO:0007669"/>
    <property type="project" value="InterPro"/>
</dbReference>
<evidence type="ECO:0000256" key="1">
    <source>
        <dbReference type="ARBA" id="ARBA00023002"/>
    </source>
</evidence>
<dbReference type="GO" id="GO:0051287">
    <property type="term" value="F:NAD binding"/>
    <property type="evidence" value="ECO:0007669"/>
    <property type="project" value="InterPro"/>
</dbReference>
<evidence type="ECO:0000256" key="3">
    <source>
        <dbReference type="PIRNR" id="PIRNR000124"/>
    </source>
</evidence>
<dbReference type="SUPFAM" id="SSF51735">
    <property type="entry name" value="NAD(P)-binding Rossmann-fold domains"/>
    <property type="match status" value="1"/>
</dbReference>
<dbReference type="InterPro" id="IPR017476">
    <property type="entry name" value="UDP-Glc/GDP-Man"/>
</dbReference>
<dbReference type="PIRSF" id="PIRSF500136">
    <property type="entry name" value="UDP_ManNAc_DH"/>
    <property type="match status" value="1"/>
</dbReference>
<dbReference type="PANTHER" id="PTHR43491:SF1">
    <property type="entry name" value="UDP-N-ACETYL-D-MANNOSAMINE DEHYDROGENASE"/>
    <property type="match status" value="1"/>
</dbReference>
<dbReference type="InterPro" id="IPR014027">
    <property type="entry name" value="UDP-Glc/GDP-Man_DH_C"/>
</dbReference>
<name>A0A177HPY2_9ACTN</name>
<dbReference type="Pfam" id="PF00984">
    <property type="entry name" value="UDPG_MGDP_dh"/>
    <property type="match status" value="1"/>
</dbReference>
<dbReference type="Gene3D" id="3.40.50.720">
    <property type="entry name" value="NAD(P)-binding Rossmann-like Domain"/>
    <property type="match status" value="2"/>
</dbReference>
<sequence>MQQSHLVPADSVPAGAAVLAPPPDTCTTSSLRVVVLGQGYVGLPLAMEAVAAGHQVIGLEPDDRRRHRLDASDSYVEDIPSERIRAALNSGRYATAASMAQARAFDVAIITVPTPLKDRAPDLSYVQRAAHMLGPWITRGAVVVLESTTYPGTTEEVLVPILERRSGLTAGTDFHVGFSPERIDPGNATWNFRNTPKVVSGLTSRCLEKVKGFYDLIVDRTIPAKGLREAELAKVLENTFRHVNIAMLNELAKFTNLLGVDVWDAIDLASTKPFGYMPFRPGPGVGGHCLPIDPVYLSWQVKQELGESFRFIELANEVNDQQPAYVVQRLQDGLNARGKALNGAHVTVLGLTYKAGTSDVRESPAARVVHLLRAKGAELLVVDPHVSEWHALPDVRLVNNLDPAIVAAADAVIVLTDHPEFDMQLVREHAAYVFDTRRSVPAGANVELL</sequence>
<keyword evidence="6" id="KW-1185">Reference proteome</keyword>
<evidence type="ECO:0000313" key="5">
    <source>
        <dbReference type="EMBL" id="OAH12965.1"/>
    </source>
</evidence>
<keyword evidence="1 5" id="KW-0560">Oxidoreductase</keyword>
<dbReference type="GO" id="GO:0016628">
    <property type="term" value="F:oxidoreductase activity, acting on the CH-CH group of donors, NAD or NADP as acceptor"/>
    <property type="evidence" value="ECO:0007669"/>
    <property type="project" value="InterPro"/>
</dbReference>
<dbReference type="SUPFAM" id="SSF52413">
    <property type="entry name" value="UDP-glucose/GDP-mannose dehydrogenase C-terminal domain"/>
    <property type="match status" value="1"/>
</dbReference>
<dbReference type="PIRSF" id="PIRSF000124">
    <property type="entry name" value="UDPglc_GDPman_dh"/>
    <property type="match status" value="1"/>
</dbReference>
<keyword evidence="2" id="KW-0520">NAD</keyword>
<comment type="similarity">
    <text evidence="3">Belongs to the UDP-glucose/GDP-mannose dehydrogenase family.</text>
</comment>
<dbReference type="STRING" id="1716141.STSP_36110"/>
<evidence type="ECO:0000259" key="4">
    <source>
        <dbReference type="SMART" id="SM00984"/>
    </source>
</evidence>
<dbReference type="SUPFAM" id="SSF48179">
    <property type="entry name" value="6-phosphogluconate dehydrogenase C-terminal domain-like"/>
    <property type="match status" value="1"/>
</dbReference>
<evidence type="ECO:0000313" key="6">
    <source>
        <dbReference type="Proteomes" id="UP000077381"/>
    </source>
</evidence>
<dbReference type="Pfam" id="PF03720">
    <property type="entry name" value="UDPG_MGDP_dh_C"/>
    <property type="match status" value="1"/>
</dbReference>
<dbReference type="GO" id="GO:0047004">
    <property type="term" value="F:UDP-N-acetylglucosamine 6-dehydrogenase activity"/>
    <property type="evidence" value="ECO:0007669"/>
    <property type="project" value="UniProtKB-EC"/>
</dbReference>
<dbReference type="InterPro" id="IPR014026">
    <property type="entry name" value="UDP-Glc/GDP-Man_DH_dimer"/>
</dbReference>
<dbReference type="NCBIfam" id="TIGR03026">
    <property type="entry name" value="NDP-sugDHase"/>
    <property type="match status" value="1"/>
</dbReference>
<dbReference type="Proteomes" id="UP000077381">
    <property type="component" value="Unassembled WGS sequence"/>
</dbReference>
<dbReference type="Pfam" id="PF03721">
    <property type="entry name" value="UDPG_MGDP_dh_N"/>
    <property type="match status" value="1"/>
</dbReference>
<dbReference type="InterPro" id="IPR036220">
    <property type="entry name" value="UDP-Glc/GDP-Man_DH_C_sf"/>
</dbReference>
<dbReference type="InterPro" id="IPR008927">
    <property type="entry name" value="6-PGluconate_DH-like_C_sf"/>
</dbReference>
<dbReference type="InterPro" id="IPR028359">
    <property type="entry name" value="UDP_ManNAc/GlcNAc_DH"/>
</dbReference>
<dbReference type="SMART" id="SM00984">
    <property type="entry name" value="UDPG_MGDP_dh_C"/>
    <property type="match status" value="1"/>
</dbReference>
<dbReference type="EMBL" id="LOHS01000084">
    <property type="protein sequence ID" value="OAH12965.1"/>
    <property type="molecule type" value="Genomic_DNA"/>
</dbReference>
<reference evidence="5 6" key="1">
    <citation type="submission" date="2015-12" db="EMBL/GenBank/DDBJ databases">
        <title>Genome sequence of Streptomyces sp. G25.</title>
        <authorList>
            <person name="Poehlein A."/>
            <person name="Roettig A."/>
            <person name="Hiessl S."/>
            <person name="Hauschild P."/>
            <person name="Schauer J."/>
            <person name="Madkour M.H."/>
            <person name="Al-Ansari A.M."/>
            <person name="Almakishah N.H."/>
            <person name="Steinbuechel A."/>
            <person name="Daniel R."/>
        </authorList>
    </citation>
    <scope>NUCLEOTIDE SEQUENCE [LARGE SCALE GENOMIC DNA]</scope>
    <source>
        <strain evidence="6">G25(2015)</strain>
    </source>
</reference>